<evidence type="ECO:0000256" key="1">
    <source>
        <dbReference type="ARBA" id="ARBA00007118"/>
    </source>
</evidence>
<keyword evidence="6 7" id="KW-0520">NAD</keyword>
<dbReference type="AlphaFoldDB" id="A0A3M0C752"/>
<evidence type="ECO:0000256" key="2">
    <source>
        <dbReference type="ARBA" id="ARBA00022630"/>
    </source>
</evidence>
<keyword evidence="11" id="KW-1185">Reference proteome</keyword>
<evidence type="ECO:0000259" key="9">
    <source>
        <dbReference type="Pfam" id="PF00881"/>
    </source>
</evidence>
<dbReference type="PIRSF" id="PIRSF000232">
    <property type="entry name" value="YdjA"/>
    <property type="match status" value="1"/>
</dbReference>
<evidence type="ECO:0000256" key="4">
    <source>
        <dbReference type="ARBA" id="ARBA00022857"/>
    </source>
</evidence>
<keyword evidence="2 7" id="KW-0285">Flavoprotein</keyword>
<dbReference type="CDD" id="cd02135">
    <property type="entry name" value="YdjA-like"/>
    <property type="match status" value="1"/>
</dbReference>
<dbReference type="InParanoid" id="A0A3M0C752"/>
<dbReference type="RefSeq" id="WP_121939648.1">
    <property type="nucleotide sequence ID" value="NZ_REFR01000014.1"/>
</dbReference>
<dbReference type="FunCoup" id="A0A3M0C752">
    <property type="interactions" value="118"/>
</dbReference>
<dbReference type="EC" id="1.-.-.-" evidence="7"/>
<dbReference type="PANTHER" id="PTHR43821:SF1">
    <property type="entry name" value="NAD(P)H NITROREDUCTASE YDJA-RELATED"/>
    <property type="match status" value="1"/>
</dbReference>
<protein>
    <recommendedName>
        <fullName evidence="7">Putative NAD(P)H nitroreductase</fullName>
        <ecNumber evidence="7">1.-.-.-</ecNumber>
    </recommendedName>
</protein>
<evidence type="ECO:0000256" key="5">
    <source>
        <dbReference type="ARBA" id="ARBA00023002"/>
    </source>
</evidence>
<keyword evidence="5 7" id="KW-0560">Oxidoreductase</keyword>
<comment type="caution">
    <text evidence="10">The sequence shown here is derived from an EMBL/GenBank/DDBJ whole genome shotgun (WGS) entry which is preliminary data.</text>
</comment>
<proteinExistence type="inferred from homology"/>
<evidence type="ECO:0000313" key="10">
    <source>
        <dbReference type="EMBL" id="RMB02626.1"/>
    </source>
</evidence>
<keyword evidence="4 7" id="KW-0521">NADP</keyword>
<comment type="similarity">
    <text evidence="1 7">Belongs to the nitroreductase family.</text>
</comment>
<comment type="cofactor">
    <cofactor evidence="8">
        <name>FMN</name>
        <dbReference type="ChEBI" id="CHEBI:58210"/>
    </cofactor>
    <text evidence="8">Binds 1 FMN per subunit.</text>
</comment>
<dbReference type="InterPro" id="IPR052530">
    <property type="entry name" value="NAD(P)H_nitroreductase"/>
</dbReference>
<reference evidence="10 11" key="1">
    <citation type="submission" date="2018-10" db="EMBL/GenBank/DDBJ databases">
        <title>Genomic Encyclopedia of Archaeal and Bacterial Type Strains, Phase II (KMG-II): from individual species to whole genera.</title>
        <authorList>
            <person name="Goeker M."/>
        </authorList>
    </citation>
    <scope>NUCLEOTIDE SEQUENCE [LARGE SCALE GENOMIC DNA]</scope>
    <source>
        <strain evidence="10 11">DSM 25217</strain>
    </source>
</reference>
<dbReference type="InterPro" id="IPR026021">
    <property type="entry name" value="YdjA-like"/>
</dbReference>
<feature type="binding site" description="in other chain" evidence="8">
    <location>
        <begin position="143"/>
        <end position="145"/>
    </location>
    <ligand>
        <name>FMN</name>
        <dbReference type="ChEBI" id="CHEBI:58210"/>
        <note>ligand shared between dimeric partners</note>
    </ligand>
</feature>
<name>A0A3M0C752_9PROT</name>
<evidence type="ECO:0000256" key="6">
    <source>
        <dbReference type="ARBA" id="ARBA00023027"/>
    </source>
</evidence>
<sequence length="201" mass="22235">MSEPLNTPSSEAYTLLMRRRSVRAREMTGPGPDRTTLEKILAAATRVPDHGKLTPWRFIVLEEDERRKLGDLIVCALLEENASSEKNAEAMRGYATQGPTLVVAVYSPSDRKPIPEWEQQLSMGAACQNMLVAATALGHVGQWLTGWATYSPSVMRGLGLGPRERIAGLLFFGRQDEAPAERDRPDLDDLVTWGFPEKVDA</sequence>
<feature type="binding site" description="in other chain" evidence="8">
    <location>
        <begin position="19"/>
        <end position="21"/>
    </location>
    <ligand>
        <name>FMN</name>
        <dbReference type="ChEBI" id="CHEBI:58210"/>
        <note>ligand shared between dimeric partners</note>
    </ligand>
</feature>
<gene>
    <name evidence="10" type="ORF">BXY39_2976</name>
</gene>
<dbReference type="InterPro" id="IPR000415">
    <property type="entry name" value="Nitroreductase-like"/>
</dbReference>
<dbReference type="InterPro" id="IPR029479">
    <property type="entry name" value="Nitroreductase"/>
</dbReference>
<evidence type="ECO:0000256" key="3">
    <source>
        <dbReference type="ARBA" id="ARBA00022643"/>
    </source>
</evidence>
<dbReference type="Gene3D" id="3.40.109.10">
    <property type="entry name" value="NADH Oxidase"/>
    <property type="match status" value="1"/>
</dbReference>
<dbReference type="PANTHER" id="PTHR43821">
    <property type="entry name" value="NAD(P)H NITROREDUCTASE YDJA-RELATED"/>
    <property type="match status" value="1"/>
</dbReference>
<evidence type="ECO:0000256" key="8">
    <source>
        <dbReference type="PIRSR" id="PIRSR000232-1"/>
    </source>
</evidence>
<feature type="binding site" evidence="8">
    <location>
        <position position="46"/>
    </location>
    <ligand>
        <name>FMN</name>
        <dbReference type="ChEBI" id="CHEBI:58210"/>
        <note>ligand shared between dimeric partners</note>
    </ligand>
</feature>
<organism evidence="10 11">
    <name type="scientific">Eilatimonas milleporae</name>
    <dbReference type="NCBI Taxonomy" id="911205"/>
    <lineage>
        <taxon>Bacteria</taxon>
        <taxon>Pseudomonadati</taxon>
        <taxon>Pseudomonadota</taxon>
        <taxon>Alphaproteobacteria</taxon>
        <taxon>Kordiimonadales</taxon>
        <taxon>Kordiimonadaceae</taxon>
        <taxon>Eilatimonas</taxon>
    </lineage>
</organism>
<evidence type="ECO:0000313" key="11">
    <source>
        <dbReference type="Proteomes" id="UP000271227"/>
    </source>
</evidence>
<dbReference type="EMBL" id="REFR01000014">
    <property type="protein sequence ID" value="RMB02626.1"/>
    <property type="molecule type" value="Genomic_DNA"/>
</dbReference>
<keyword evidence="3 7" id="KW-0288">FMN</keyword>
<dbReference type="Proteomes" id="UP000271227">
    <property type="component" value="Unassembled WGS sequence"/>
</dbReference>
<dbReference type="SUPFAM" id="SSF55469">
    <property type="entry name" value="FMN-dependent nitroreductase-like"/>
    <property type="match status" value="1"/>
</dbReference>
<dbReference type="Pfam" id="PF00881">
    <property type="entry name" value="Nitroreductase"/>
    <property type="match status" value="1"/>
</dbReference>
<evidence type="ECO:0000256" key="7">
    <source>
        <dbReference type="PIRNR" id="PIRNR000232"/>
    </source>
</evidence>
<accession>A0A3M0C752</accession>
<dbReference type="OrthoDB" id="9804207at2"/>
<feature type="binding site" evidence="8">
    <location>
        <position position="50"/>
    </location>
    <ligand>
        <name>FMN</name>
        <dbReference type="ChEBI" id="CHEBI:58210"/>
        <note>ligand shared between dimeric partners</note>
    </ligand>
</feature>
<dbReference type="GO" id="GO:0016491">
    <property type="term" value="F:oxidoreductase activity"/>
    <property type="evidence" value="ECO:0007669"/>
    <property type="project" value="UniProtKB-UniRule"/>
</dbReference>
<feature type="domain" description="Nitroreductase" evidence="9">
    <location>
        <begin position="17"/>
        <end position="174"/>
    </location>
</feature>